<dbReference type="Proteomes" id="UP000485058">
    <property type="component" value="Unassembled WGS sequence"/>
</dbReference>
<evidence type="ECO:0000313" key="2">
    <source>
        <dbReference type="Proteomes" id="UP000485058"/>
    </source>
</evidence>
<reference evidence="1 2" key="1">
    <citation type="submission" date="2020-02" db="EMBL/GenBank/DDBJ databases">
        <title>Draft genome sequence of Haematococcus lacustris strain NIES-144.</title>
        <authorList>
            <person name="Morimoto D."/>
            <person name="Nakagawa S."/>
            <person name="Yoshida T."/>
            <person name="Sawayama S."/>
        </authorList>
    </citation>
    <scope>NUCLEOTIDE SEQUENCE [LARGE SCALE GENOMIC DNA]</scope>
    <source>
        <strain evidence="1 2">NIES-144</strain>
    </source>
</reference>
<proteinExistence type="predicted"/>
<gene>
    <name evidence="1" type="ORF">HaLaN_07876</name>
</gene>
<protein>
    <submittedName>
        <fullName evidence="1">Uncharacterized protein</fullName>
    </submittedName>
</protein>
<organism evidence="1 2">
    <name type="scientific">Haematococcus lacustris</name>
    <name type="common">Green alga</name>
    <name type="synonym">Haematococcus pluvialis</name>
    <dbReference type="NCBI Taxonomy" id="44745"/>
    <lineage>
        <taxon>Eukaryota</taxon>
        <taxon>Viridiplantae</taxon>
        <taxon>Chlorophyta</taxon>
        <taxon>core chlorophytes</taxon>
        <taxon>Chlorophyceae</taxon>
        <taxon>CS clade</taxon>
        <taxon>Chlamydomonadales</taxon>
        <taxon>Haematococcaceae</taxon>
        <taxon>Haematococcus</taxon>
    </lineage>
</organism>
<comment type="caution">
    <text evidence="1">The sequence shown here is derived from an EMBL/GenBank/DDBJ whole genome shotgun (WGS) entry which is preliminary data.</text>
</comment>
<dbReference type="AlphaFoldDB" id="A0A699YZP8"/>
<name>A0A699YZP8_HAELA</name>
<sequence length="104" mass="11619">MAYCAVLRGCLFSANFATDATERLATLLLARLTGKDLLAQSFMVLPEPAVHGGRGCNASVTTCHAWRQRISSMHDLDWSVQMKQGSFHHPEHDLPFTEPCMRQM</sequence>
<accession>A0A699YZP8</accession>
<evidence type="ECO:0000313" key="1">
    <source>
        <dbReference type="EMBL" id="GFH12234.1"/>
    </source>
</evidence>
<keyword evidence="2" id="KW-1185">Reference proteome</keyword>
<dbReference type="EMBL" id="BLLF01000480">
    <property type="protein sequence ID" value="GFH12234.1"/>
    <property type="molecule type" value="Genomic_DNA"/>
</dbReference>